<evidence type="ECO:0000256" key="1">
    <source>
        <dbReference type="SAM" id="MobiDB-lite"/>
    </source>
</evidence>
<reference evidence="5" key="2">
    <citation type="submission" date="2023-11" db="UniProtKB">
        <authorList>
            <consortium name="WormBaseParasite"/>
        </authorList>
    </citation>
    <scope>IDENTIFICATION</scope>
</reference>
<dbReference type="InterPro" id="IPR043159">
    <property type="entry name" value="Lectin_gal-bd_sf"/>
</dbReference>
<name>A0AA85KIF6_TRIRE</name>
<keyword evidence="2" id="KW-0812">Transmembrane</keyword>
<evidence type="ECO:0000313" key="4">
    <source>
        <dbReference type="Proteomes" id="UP000050795"/>
    </source>
</evidence>
<dbReference type="Proteomes" id="UP000050795">
    <property type="component" value="Unassembled WGS sequence"/>
</dbReference>
<dbReference type="Gene3D" id="2.60.120.740">
    <property type="match status" value="2"/>
</dbReference>
<keyword evidence="2" id="KW-1133">Transmembrane helix</keyword>
<feature type="signal peptide" evidence="3">
    <location>
        <begin position="1"/>
        <end position="27"/>
    </location>
</feature>
<evidence type="ECO:0000313" key="5">
    <source>
        <dbReference type="WBParaSite" id="TREG1_9020.1"/>
    </source>
</evidence>
<feature type="compositionally biased region" description="Gly residues" evidence="1">
    <location>
        <begin position="653"/>
        <end position="662"/>
    </location>
</feature>
<protein>
    <recommendedName>
        <fullName evidence="6">SUEL-type lectin domain-containing protein</fullName>
    </recommendedName>
</protein>
<keyword evidence="2" id="KW-0472">Membrane</keyword>
<proteinExistence type="predicted"/>
<sequence length="919" mass="103732">MNLMILYCRLCELIVFMVFNHVGNIVAVDNFQFSYSSKHIPGEMDRSDVFRKPSLLVCPPDPLQLHCPSHMYIKPSDAEIIRNIQTAREPEFISPSCSFKASQPENTRKQELSIRLQTECNLKVNVVKMIEQICEGRSSCELQISQLIPNASYCFEENSSVLVTYQCLPDPNSALFEAICADTYMEVNCNTQRNLNALVILGAEFEKEIKSSGKTVTNGCSKLPVETPVGIPDTLCSLKIDITDYISHSCDGRTSCSVNPNTIELATNEVHKCGKMHLSLVYVCAPPEFIIAKKYVDNPEERHTEKQKTNQRQPKEIQSLQSGNKISFLNPNDVSVYTNEPLSTIRLDKESDISKPLTGLRKSAYLQMNSRSSEILYKGQDSYSQPVSPSILQSSLIGFGGGLLILLCIVFIVLLICHKSGTRNDFNKSRQNRKPNKYSTVCLAHSNNDWSTMNSTALHPAPMSDGSVSNDIKLLCPGCKLPTNPCSLVTDIHKYRNEKCQCRANIQGGINMCSVHHDSNNHSDREHCYPTQPTLIGHQNSPELYAMKVMPSTSNQTSCIFSVCPMQMHDELNMPLSTHTVHSVNSGIAMNEYLPAATSSINNIHYDYHTRSSLDQNIRPELTQNLIENIYINKKEYGINTLKAPPSVNSGSTGRGCDGGSGISERSEEVNPKLNLYAGFSRFERKNDYDNVNERRIYDYKDNEINKCHYEMHSCQLRVHNEYSRSLLRSSSNRFCSQDDCQHNTIDKSINIKLPEKYHHYAEGKSVFESNMQLNDSSEQSSKSLHQICSNHNEGDYTMLTKGENVYHPCLTRKISFREQSCNNKQGKPQQTTHFSENITESVIQQCESVCKESTESLSVPLIDPPHCFRTPANKLRPSNDECTSIPTHKPPDVILKSVGYNDDDWNNPHQKCHHFEEY</sequence>
<dbReference type="AlphaFoldDB" id="A0AA85KIF6"/>
<evidence type="ECO:0000256" key="3">
    <source>
        <dbReference type="SAM" id="SignalP"/>
    </source>
</evidence>
<feature type="transmembrane region" description="Helical" evidence="2">
    <location>
        <begin position="396"/>
        <end position="417"/>
    </location>
</feature>
<keyword evidence="4" id="KW-1185">Reference proteome</keyword>
<keyword evidence="3" id="KW-0732">Signal</keyword>
<evidence type="ECO:0008006" key="6">
    <source>
        <dbReference type="Google" id="ProtNLM"/>
    </source>
</evidence>
<accession>A0AA85KIF6</accession>
<evidence type="ECO:0000256" key="2">
    <source>
        <dbReference type="SAM" id="Phobius"/>
    </source>
</evidence>
<dbReference type="WBParaSite" id="TREG1_9020.1">
    <property type="protein sequence ID" value="TREG1_9020.1"/>
    <property type="gene ID" value="TREG1_9020"/>
</dbReference>
<feature type="region of interest" description="Disordered" evidence="1">
    <location>
        <begin position="648"/>
        <end position="668"/>
    </location>
</feature>
<reference evidence="4" key="1">
    <citation type="submission" date="2022-06" db="EMBL/GenBank/DDBJ databases">
        <authorList>
            <person name="Berger JAMES D."/>
            <person name="Berger JAMES D."/>
        </authorList>
    </citation>
    <scope>NUCLEOTIDE SEQUENCE [LARGE SCALE GENOMIC DNA]</scope>
</reference>
<feature type="chain" id="PRO_5041664384" description="SUEL-type lectin domain-containing protein" evidence="3">
    <location>
        <begin position="28"/>
        <end position="919"/>
    </location>
</feature>
<organism evidence="4 5">
    <name type="scientific">Trichobilharzia regenti</name>
    <name type="common">Nasal bird schistosome</name>
    <dbReference type="NCBI Taxonomy" id="157069"/>
    <lineage>
        <taxon>Eukaryota</taxon>
        <taxon>Metazoa</taxon>
        <taxon>Spiralia</taxon>
        <taxon>Lophotrochozoa</taxon>
        <taxon>Platyhelminthes</taxon>
        <taxon>Trematoda</taxon>
        <taxon>Digenea</taxon>
        <taxon>Strigeidida</taxon>
        <taxon>Schistosomatoidea</taxon>
        <taxon>Schistosomatidae</taxon>
        <taxon>Trichobilharzia</taxon>
    </lineage>
</organism>